<dbReference type="InterPro" id="IPR036770">
    <property type="entry name" value="Ankyrin_rpt-contain_sf"/>
</dbReference>
<dbReference type="InterPro" id="IPR002110">
    <property type="entry name" value="Ankyrin_rpt"/>
</dbReference>
<sequence>MAASIFRTTLATPLYYAVSTEQIQAVEWLIEHGVNVNLKSKSSYWSDRIPSLFVADNPDIVRLLLEADANHLDVPDLAI</sequence>
<dbReference type="PROSITE" id="PS50297">
    <property type="entry name" value="ANK_REP_REGION"/>
    <property type="match status" value="1"/>
</dbReference>
<dbReference type="Pfam" id="PF00023">
    <property type="entry name" value="Ank"/>
    <property type="match status" value="1"/>
</dbReference>
<dbReference type="EMBL" id="CANTFM010000241">
    <property type="protein sequence ID" value="CAI5716150.1"/>
    <property type="molecule type" value="Genomic_DNA"/>
</dbReference>
<evidence type="ECO:0000313" key="3">
    <source>
        <dbReference type="Proteomes" id="UP001162029"/>
    </source>
</evidence>
<gene>
    <name evidence="2" type="ORF">PDE001_LOCUS1452</name>
</gene>
<keyword evidence="1" id="KW-0040">ANK repeat</keyword>
<dbReference type="Gene3D" id="1.25.40.20">
    <property type="entry name" value="Ankyrin repeat-containing domain"/>
    <property type="match status" value="1"/>
</dbReference>
<dbReference type="PROSITE" id="PS50088">
    <property type="entry name" value="ANK_REPEAT"/>
    <property type="match status" value="1"/>
</dbReference>
<organism evidence="2 3">
    <name type="scientific">Peronospora destructor</name>
    <dbReference type="NCBI Taxonomy" id="86335"/>
    <lineage>
        <taxon>Eukaryota</taxon>
        <taxon>Sar</taxon>
        <taxon>Stramenopiles</taxon>
        <taxon>Oomycota</taxon>
        <taxon>Peronosporomycetes</taxon>
        <taxon>Peronosporales</taxon>
        <taxon>Peronosporaceae</taxon>
        <taxon>Peronospora</taxon>
    </lineage>
</organism>
<accession>A0AAV0T7T2</accession>
<dbReference type="SUPFAM" id="SSF48403">
    <property type="entry name" value="Ankyrin repeat"/>
    <property type="match status" value="1"/>
</dbReference>
<feature type="repeat" description="ANK" evidence="1">
    <location>
        <begin position="9"/>
        <end position="41"/>
    </location>
</feature>
<evidence type="ECO:0000313" key="2">
    <source>
        <dbReference type="EMBL" id="CAI5716150.1"/>
    </source>
</evidence>
<evidence type="ECO:0000256" key="1">
    <source>
        <dbReference type="PROSITE-ProRule" id="PRU00023"/>
    </source>
</evidence>
<protein>
    <recommendedName>
        <fullName evidence="4">Ankyrin repeat protein</fullName>
    </recommendedName>
</protein>
<evidence type="ECO:0008006" key="4">
    <source>
        <dbReference type="Google" id="ProtNLM"/>
    </source>
</evidence>
<proteinExistence type="predicted"/>
<reference evidence="2" key="1">
    <citation type="submission" date="2022-12" db="EMBL/GenBank/DDBJ databases">
        <authorList>
            <person name="Webb A."/>
        </authorList>
    </citation>
    <scope>NUCLEOTIDE SEQUENCE</scope>
    <source>
        <strain evidence="2">Pd1</strain>
    </source>
</reference>
<dbReference type="AlphaFoldDB" id="A0AAV0T7T2"/>
<keyword evidence="3" id="KW-1185">Reference proteome</keyword>
<dbReference type="SMART" id="SM00248">
    <property type="entry name" value="ANK"/>
    <property type="match status" value="1"/>
</dbReference>
<dbReference type="Proteomes" id="UP001162029">
    <property type="component" value="Unassembled WGS sequence"/>
</dbReference>
<name>A0AAV0T7T2_9STRA</name>
<comment type="caution">
    <text evidence="2">The sequence shown here is derived from an EMBL/GenBank/DDBJ whole genome shotgun (WGS) entry which is preliminary data.</text>
</comment>